<name>A0A246VVV4_ECOLX</name>
<evidence type="ECO:0000313" key="1">
    <source>
        <dbReference type="EMBL" id="MWL06263.1"/>
    </source>
</evidence>
<proteinExistence type="predicted"/>
<organism evidence="1 3">
    <name type="scientific">Escherichia coli</name>
    <dbReference type="NCBI Taxonomy" id="562"/>
    <lineage>
        <taxon>Bacteria</taxon>
        <taxon>Pseudomonadati</taxon>
        <taxon>Pseudomonadota</taxon>
        <taxon>Gammaproteobacteria</taxon>
        <taxon>Enterobacterales</taxon>
        <taxon>Enterobacteriaceae</taxon>
        <taxon>Escherichia</taxon>
    </lineage>
</organism>
<geneLocation type="plasmid" evidence="4">
    <name>prhb10-c12_2</name>
</geneLocation>
<evidence type="ECO:0000313" key="4">
    <source>
        <dbReference type="Proteomes" id="UP000514754"/>
    </source>
</evidence>
<gene>
    <name evidence="1" type="ORF">GQM13_22905</name>
    <name evidence="2" type="ORF">HVW43_26345</name>
</gene>
<evidence type="ECO:0000313" key="2">
    <source>
        <dbReference type="EMBL" id="QMO43820.1"/>
    </source>
</evidence>
<dbReference type="SUPFAM" id="SSF46785">
    <property type="entry name" value="Winged helix' DNA-binding domain"/>
    <property type="match status" value="1"/>
</dbReference>
<protein>
    <submittedName>
        <fullName evidence="1">HTH domain-containing protein</fullName>
    </submittedName>
</protein>
<geneLocation type="plasmid" evidence="2">
    <name>pRHB10-C12_2</name>
</geneLocation>
<dbReference type="Gene3D" id="1.10.10.10">
    <property type="entry name" value="Winged helix-like DNA-binding domain superfamily/Winged helix DNA-binding domain"/>
    <property type="match status" value="1"/>
</dbReference>
<sequence length="83" mass="8853">MKTTNSILRVIASVIAAGQNQISITELVSLSGISRQSVKRAIQILEQTGQITVTRTTTNGKRGANTYYLPDQDLGGGCRSTLS</sequence>
<dbReference type="EMBL" id="CP057907">
    <property type="protein sequence ID" value="QMO43820.1"/>
    <property type="molecule type" value="Genomic_DNA"/>
</dbReference>
<keyword evidence="2" id="KW-0614">Plasmid</keyword>
<dbReference type="Proteomes" id="UP000430081">
    <property type="component" value="Unassembled WGS sequence"/>
</dbReference>
<reference evidence="1 3" key="1">
    <citation type="submission" date="2019-12" db="EMBL/GenBank/DDBJ databases">
        <title>Enteriobacteria Tanzani isolates_10432.</title>
        <authorList>
            <person name="Subbiah M."/>
            <person name="Call D."/>
        </authorList>
    </citation>
    <scope>NUCLEOTIDE SEQUENCE [LARGE SCALE GENOMIC DNA]</scope>
    <source>
        <strain evidence="1 3">10432wG7</strain>
    </source>
</reference>
<dbReference type="RefSeq" id="WP_001315600.1">
    <property type="nucleotide sequence ID" value="NZ_BFGF01000011.1"/>
</dbReference>
<dbReference type="EMBL" id="WTMQ01000012">
    <property type="protein sequence ID" value="MWL06263.1"/>
    <property type="molecule type" value="Genomic_DNA"/>
</dbReference>
<accession>A0A246VVV4</accession>
<dbReference type="AlphaFoldDB" id="A0A246VVV4"/>
<evidence type="ECO:0000313" key="3">
    <source>
        <dbReference type="Proteomes" id="UP000430081"/>
    </source>
</evidence>
<dbReference type="Proteomes" id="UP000514754">
    <property type="component" value="Plasmid pRHB10-C12_2"/>
</dbReference>
<dbReference type="InterPro" id="IPR036390">
    <property type="entry name" value="WH_DNA-bd_sf"/>
</dbReference>
<dbReference type="InterPro" id="IPR036388">
    <property type="entry name" value="WH-like_DNA-bd_sf"/>
</dbReference>
<reference evidence="2 4" key="2">
    <citation type="submission" date="2020-06" db="EMBL/GenBank/DDBJ databases">
        <title>REHAB project genomes.</title>
        <authorList>
            <person name="Shaw L.P."/>
        </authorList>
    </citation>
    <scope>NUCLEOTIDE SEQUENCE [LARGE SCALE GENOMIC DNA]</scope>
    <source>
        <strain evidence="2 4">RHB10-C12</strain>
        <plasmid evidence="4">prhb10-c12_2</plasmid>
        <plasmid evidence="2">pRHB10-C12_2</plasmid>
    </source>
</reference>